<evidence type="ECO:0000256" key="15">
    <source>
        <dbReference type="ARBA" id="ARBA00023329"/>
    </source>
</evidence>
<dbReference type="InterPro" id="IPR046450">
    <property type="entry name" value="PA_dom_sf"/>
</dbReference>
<dbReference type="PROSITE" id="PS01187">
    <property type="entry name" value="EGF_CA"/>
    <property type="match status" value="1"/>
</dbReference>
<dbReference type="SUPFAM" id="SSF52025">
    <property type="entry name" value="PA domain"/>
    <property type="match status" value="1"/>
</dbReference>
<dbReference type="Gene3D" id="2.10.25.10">
    <property type="entry name" value="Laminin"/>
    <property type="match status" value="2"/>
</dbReference>
<dbReference type="InterPro" id="IPR001881">
    <property type="entry name" value="EGF-like_Ca-bd_dom"/>
</dbReference>
<evidence type="ECO:0000256" key="12">
    <source>
        <dbReference type="ARBA" id="ARBA00023136"/>
    </source>
</evidence>
<dbReference type="InterPro" id="IPR003137">
    <property type="entry name" value="PA_domain"/>
</dbReference>
<dbReference type="Gene3D" id="3.50.30.30">
    <property type="match status" value="1"/>
</dbReference>
<accession>A0A388M3P9</accession>
<dbReference type="GO" id="GO:0005509">
    <property type="term" value="F:calcium ion binding"/>
    <property type="evidence" value="ECO:0007669"/>
    <property type="project" value="InterPro"/>
</dbReference>
<dbReference type="SMART" id="SM00179">
    <property type="entry name" value="EGF_CA"/>
    <property type="match status" value="1"/>
</dbReference>
<dbReference type="Pfam" id="PF25011">
    <property type="entry name" value="VSR_TRX"/>
    <property type="match status" value="1"/>
</dbReference>
<dbReference type="Gramene" id="GBG89115">
    <property type="protein sequence ID" value="GBG89115"/>
    <property type="gene ID" value="CBR_g48825"/>
</dbReference>
<keyword evidence="10" id="KW-1133">Transmembrane helix</keyword>
<feature type="chain" id="PRO_5017375076" description="EGF-like calcium-binding domain-containing protein" evidence="18">
    <location>
        <begin position="26"/>
        <end position="631"/>
    </location>
</feature>
<evidence type="ECO:0000313" key="21">
    <source>
        <dbReference type="Proteomes" id="UP000265515"/>
    </source>
</evidence>
<dbReference type="InterPro" id="IPR018097">
    <property type="entry name" value="EGF_Ca-bd_CS"/>
</dbReference>
<dbReference type="GO" id="GO:0015031">
    <property type="term" value="P:protein transport"/>
    <property type="evidence" value="ECO:0007669"/>
    <property type="project" value="UniProtKB-KW"/>
</dbReference>
<evidence type="ECO:0000256" key="10">
    <source>
        <dbReference type="ARBA" id="ARBA00022989"/>
    </source>
</evidence>
<keyword evidence="13" id="KW-1015">Disulfide bond</keyword>
<evidence type="ECO:0000256" key="7">
    <source>
        <dbReference type="ARBA" id="ARBA00022737"/>
    </source>
</evidence>
<evidence type="ECO:0000256" key="4">
    <source>
        <dbReference type="ARBA" id="ARBA00022536"/>
    </source>
</evidence>
<comment type="subcellular location">
    <subcellularLocation>
        <location evidence="16">Cytoplasmic vesicle</location>
        <location evidence="16">Clathrin-coated vesicle membrane</location>
        <topology evidence="16">Single-pass type I membrane protein</topology>
    </subcellularLocation>
    <subcellularLocation>
        <location evidence="1">Golgi apparatus membrane</location>
        <topology evidence="1">Single-pass type I membrane protein</topology>
    </subcellularLocation>
    <subcellularLocation>
        <location evidence="17">Prevacuolar compartment membrane</location>
        <topology evidence="17">Single-pass type I membrane protein</topology>
    </subcellularLocation>
</comment>
<keyword evidence="6 18" id="KW-0732">Signal</keyword>
<evidence type="ECO:0000256" key="14">
    <source>
        <dbReference type="ARBA" id="ARBA00023180"/>
    </source>
</evidence>
<sequence>MGRGFQMLLALVIVMVGLFVEGVNGRFVVEDNTIKITSPQDLKGSYKGALANFGVPQYGGSMSGQVVYPASNQEACNEFTAGQFKVTPGEMPNVVLVDRGSCYFTTKAYHLQLGGASAVLVMDNKEEELITMDAPDATITDENRTISEEDITIPTVLIRMQDGNKIKEALRQKQLVSVVLDWTESITNPDQRVEYELWTNSNDKCGDKCNMIKNFVTEFRGIAQNLEKGKYTQFTPHFITWYCPLTYVDTHQCQSQCINHGRYCAPDPEQDFTTGYDGKDVVMENLRRLCIFKQLNDSGKPWKWWDYVYDFSVRCPMDGPNGQQLYNQACSEEVMKSLDVDVANVAACVGDKDADKDNDILKREQEAQVGNDERGDVTILPTLIINNAQYRGKLEKNAVLKGICAGFKEETEPSVCLGGDIETNECQANNGGCWEGYNVTACRDTFRGRICECPTTPEVTYVGDGFKDCKPSGPGRCRVDNGGCWQEERDGRRFTACDDSLGGTGCKCPIGFDGDGKQCEDIDECKTMCRCSGCKCKNTYGSFECTCASDQLYMQEHDTCIRKVGSSATRTLWITITILLSVFAFVGMAAYAVYKYRLRSYMDSEIRAIMAQYMPLDQGEPGHSNRMDSEL</sequence>
<keyword evidence="7" id="KW-0677">Repeat</keyword>
<dbReference type="Proteomes" id="UP000265515">
    <property type="component" value="Unassembled WGS sequence"/>
</dbReference>
<evidence type="ECO:0000256" key="2">
    <source>
        <dbReference type="ARBA" id="ARBA00007038"/>
    </source>
</evidence>
<evidence type="ECO:0000256" key="6">
    <source>
        <dbReference type="ARBA" id="ARBA00022729"/>
    </source>
</evidence>
<feature type="domain" description="EGF-like calcium-binding" evidence="19">
    <location>
        <begin position="521"/>
        <end position="561"/>
    </location>
</feature>
<dbReference type="PANTHER" id="PTHR22702">
    <property type="entry name" value="PROTEASE-ASSOCIATED DOMAIN-CONTAINING PROTEIN"/>
    <property type="match status" value="1"/>
</dbReference>
<dbReference type="OrthoDB" id="10045365at2759"/>
<evidence type="ECO:0000256" key="11">
    <source>
        <dbReference type="ARBA" id="ARBA00023034"/>
    </source>
</evidence>
<keyword evidence="4" id="KW-0245">EGF-like domain</keyword>
<dbReference type="InterPro" id="IPR056858">
    <property type="entry name" value="VSR_TRX"/>
</dbReference>
<dbReference type="Pfam" id="PF02225">
    <property type="entry name" value="PA"/>
    <property type="match status" value="1"/>
</dbReference>
<keyword evidence="14" id="KW-0325">Glycoprotein</keyword>
<feature type="signal peptide" evidence="18">
    <location>
        <begin position="1"/>
        <end position="25"/>
    </location>
</feature>
<keyword evidence="9" id="KW-0653">Protein transport</keyword>
<evidence type="ECO:0000256" key="8">
    <source>
        <dbReference type="ARBA" id="ARBA00022837"/>
    </source>
</evidence>
<dbReference type="PANTHER" id="PTHR22702:SF1">
    <property type="entry name" value="PROTEASE-ASSOCIATED DOMAIN-CONTAINING PROTEIN 1"/>
    <property type="match status" value="1"/>
</dbReference>
<dbReference type="EMBL" id="BFEA01000716">
    <property type="protein sequence ID" value="GBG89115.1"/>
    <property type="molecule type" value="Genomic_DNA"/>
</dbReference>
<keyword evidence="5" id="KW-0812">Transmembrane</keyword>
<evidence type="ECO:0000259" key="19">
    <source>
        <dbReference type="SMART" id="SM00179"/>
    </source>
</evidence>
<dbReference type="STRING" id="69332.A0A388M3P9"/>
<name>A0A388M3P9_CHABU</name>
<comment type="caution">
    <text evidence="20">The sequence shown here is derived from an EMBL/GenBank/DDBJ whole genome shotgun (WGS) entry which is preliminary data.</text>
</comment>
<dbReference type="OMA" id="RCPMKHE"/>
<keyword evidence="11" id="KW-0333">Golgi apparatus</keyword>
<dbReference type="GO" id="GO:0030665">
    <property type="term" value="C:clathrin-coated vesicle membrane"/>
    <property type="evidence" value="ECO:0007669"/>
    <property type="project" value="UniProtKB-SubCell"/>
</dbReference>
<evidence type="ECO:0000313" key="20">
    <source>
        <dbReference type="EMBL" id="GBG89115.1"/>
    </source>
</evidence>
<proteinExistence type="inferred from homology"/>
<evidence type="ECO:0000256" key="1">
    <source>
        <dbReference type="ARBA" id="ARBA00004614"/>
    </source>
</evidence>
<dbReference type="AlphaFoldDB" id="A0A388M3P9"/>
<evidence type="ECO:0000256" key="16">
    <source>
        <dbReference type="ARBA" id="ARBA00029430"/>
    </source>
</evidence>
<reference evidence="20 21" key="1">
    <citation type="journal article" date="2018" name="Cell">
        <title>The Chara Genome: Secondary Complexity and Implications for Plant Terrestrialization.</title>
        <authorList>
            <person name="Nishiyama T."/>
            <person name="Sakayama H."/>
            <person name="Vries J.D."/>
            <person name="Buschmann H."/>
            <person name="Saint-Marcoux D."/>
            <person name="Ullrich K.K."/>
            <person name="Haas F.B."/>
            <person name="Vanderstraeten L."/>
            <person name="Becker D."/>
            <person name="Lang D."/>
            <person name="Vosolsobe S."/>
            <person name="Rombauts S."/>
            <person name="Wilhelmsson P.K.I."/>
            <person name="Janitza P."/>
            <person name="Kern R."/>
            <person name="Heyl A."/>
            <person name="Rumpler F."/>
            <person name="Villalobos L.I.A.C."/>
            <person name="Clay J.M."/>
            <person name="Skokan R."/>
            <person name="Toyoda A."/>
            <person name="Suzuki Y."/>
            <person name="Kagoshima H."/>
            <person name="Schijlen E."/>
            <person name="Tajeshwar N."/>
            <person name="Catarino B."/>
            <person name="Hetherington A.J."/>
            <person name="Saltykova A."/>
            <person name="Bonnot C."/>
            <person name="Breuninger H."/>
            <person name="Symeonidi A."/>
            <person name="Radhakrishnan G.V."/>
            <person name="Van Nieuwerburgh F."/>
            <person name="Deforce D."/>
            <person name="Chang C."/>
            <person name="Karol K.G."/>
            <person name="Hedrich R."/>
            <person name="Ulvskov P."/>
            <person name="Glockner G."/>
            <person name="Delwiche C.F."/>
            <person name="Petrasek J."/>
            <person name="Van de Peer Y."/>
            <person name="Friml J."/>
            <person name="Beilby M."/>
            <person name="Dolan L."/>
            <person name="Kohara Y."/>
            <person name="Sugano S."/>
            <person name="Fujiyama A."/>
            <person name="Delaux P.-M."/>
            <person name="Quint M."/>
            <person name="TheiBen G."/>
            <person name="Hagemann M."/>
            <person name="Harholt J."/>
            <person name="Dunand C."/>
            <person name="Zachgo S."/>
            <person name="Langdale J."/>
            <person name="Maumus F."/>
            <person name="Straeten D.V.D."/>
            <person name="Gould S.B."/>
            <person name="Rensing S.A."/>
        </authorList>
    </citation>
    <scope>NUCLEOTIDE SEQUENCE [LARGE SCALE GENOMIC DNA]</scope>
    <source>
        <strain evidence="20 21">S276</strain>
    </source>
</reference>
<keyword evidence="8" id="KW-0106">Calcium</keyword>
<keyword evidence="21" id="KW-1185">Reference proteome</keyword>
<evidence type="ECO:0000256" key="5">
    <source>
        <dbReference type="ARBA" id="ARBA00022692"/>
    </source>
</evidence>
<dbReference type="CDD" id="cd00054">
    <property type="entry name" value="EGF_CA"/>
    <property type="match status" value="1"/>
</dbReference>
<dbReference type="GO" id="GO:0000139">
    <property type="term" value="C:Golgi membrane"/>
    <property type="evidence" value="ECO:0007669"/>
    <property type="project" value="UniProtKB-SubCell"/>
</dbReference>
<evidence type="ECO:0000256" key="3">
    <source>
        <dbReference type="ARBA" id="ARBA00022448"/>
    </source>
</evidence>
<evidence type="ECO:0000256" key="9">
    <source>
        <dbReference type="ARBA" id="ARBA00022927"/>
    </source>
</evidence>
<evidence type="ECO:0000256" key="18">
    <source>
        <dbReference type="SAM" id="SignalP"/>
    </source>
</evidence>
<keyword evidence="15" id="KW-0968">Cytoplasmic vesicle</keyword>
<protein>
    <recommendedName>
        <fullName evidence="19">EGF-like calcium-binding domain-containing protein</fullName>
    </recommendedName>
</protein>
<keyword evidence="12" id="KW-0472">Membrane</keyword>
<gene>
    <name evidence="20" type="ORF">CBR_g48825</name>
</gene>
<keyword evidence="3" id="KW-0813">Transport</keyword>
<evidence type="ECO:0000256" key="13">
    <source>
        <dbReference type="ARBA" id="ARBA00023157"/>
    </source>
</evidence>
<organism evidence="20 21">
    <name type="scientific">Chara braunii</name>
    <name type="common">Braun's stonewort</name>
    <dbReference type="NCBI Taxonomy" id="69332"/>
    <lineage>
        <taxon>Eukaryota</taxon>
        <taxon>Viridiplantae</taxon>
        <taxon>Streptophyta</taxon>
        <taxon>Charophyceae</taxon>
        <taxon>Charales</taxon>
        <taxon>Characeae</taxon>
        <taxon>Chara</taxon>
    </lineage>
</organism>
<comment type="similarity">
    <text evidence="2">Belongs to the VSR (BP-80) family.</text>
</comment>
<evidence type="ECO:0000256" key="17">
    <source>
        <dbReference type="ARBA" id="ARBA00043947"/>
    </source>
</evidence>